<protein>
    <submittedName>
        <fullName evidence="1">Uncharacterized protein</fullName>
    </submittedName>
</protein>
<keyword evidence="2" id="KW-1185">Reference proteome</keyword>
<evidence type="ECO:0000313" key="2">
    <source>
        <dbReference type="Proteomes" id="UP000195442"/>
    </source>
</evidence>
<gene>
    <name evidence="1" type="ORF">CRENPOLYSF2_390009</name>
</gene>
<organism evidence="1 2">
    <name type="scientific">Crenothrix polyspora</name>
    <dbReference type="NCBI Taxonomy" id="360316"/>
    <lineage>
        <taxon>Bacteria</taxon>
        <taxon>Pseudomonadati</taxon>
        <taxon>Pseudomonadota</taxon>
        <taxon>Gammaproteobacteria</taxon>
        <taxon>Methylococcales</taxon>
        <taxon>Crenotrichaceae</taxon>
        <taxon>Crenothrix</taxon>
    </lineage>
</organism>
<name>A0A1R4HDI1_9GAMM</name>
<sequence>MLYILDTDSCSYIIRKQPPQVLAALDTCVQQGHVVPFPPLLMRNSC</sequence>
<accession>A0A1R4HDI1</accession>
<reference evidence="2" key="1">
    <citation type="submission" date="2017-02" db="EMBL/GenBank/DDBJ databases">
        <authorList>
            <person name="Daims H."/>
        </authorList>
    </citation>
    <scope>NUCLEOTIDE SEQUENCE [LARGE SCALE GENOMIC DNA]</scope>
</reference>
<dbReference type="EMBL" id="FUKJ01000323">
    <property type="protein sequence ID" value="SJM94292.1"/>
    <property type="molecule type" value="Genomic_DNA"/>
</dbReference>
<evidence type="ECO:0000313" key="1">
    <source>
        <dbReference type="EMBL" id="SJM94292.1"/>
    </source>
</evidence>
<dbReference type="Proteomes" id="UP000195442">
    <property type="component" value="Unassembled WGS sequence"/>
</dbReference>
<proteinExistence type="predicted"/>
<dbReference type="AlphaFoldDB" id="A0A1R4HDI1"/>